<comment type="caution">
    <text evidence="3">The sequence shown here is derived from an EMBL/GenBank/DDBJ whole genome shotgun (WGS) entry which is preliminary data.</text>
</comment>
<dbReference type="Proteomes" id="UP000444721">
    <property type="component" value="Unassembled WGS sequence"/>
</dbReference>
<dbReference type="Pfam" id="PF18151">
    <property type="entry name" value="DUF5601"/>
    <property type="match status" value="1"/>
</dbReference>
<dbReference type="InterPro" id="IPR003123">
    <property type="entry name" value="VPS9"/>
</dbReference>
<dbReference type="PROSITE" id="PS51205">
    <property type="entry name" value="VPS9"/>
    <property type="match status" value="1"/>
</dbReference>
<feature type="compositionally biased region" description="Polar residues" evidence="1">
    <location>
        <begin position="650"/>
        <end position="663"/>
    </location>
</feature>
<dbReference type="PANTHER" id="PTHR23101">
    <property type="entry name" value="RAB GDP/GTP EXCHANGE FACTOR"/>
    <property type="match status" value="1"/>
</dbReference>
<dbReference type="GeneID" id="68110749"/>
<feature type="region of interest" description="Disordered" evidence="1">
    <location>
        <begin position="639"/>
        <end position="670"/>
    </location>
</feature>
<dbReference type="GO" id="GO:0016192">
    <property type="term" value="P:vesicle-mediated transport"/>
    <property type="evidence" value="ECO:0007669"/>
    <property type="project" value="InterPro"/>
</dbReference>
<dbReference type="SUPFAM" id="SSF109993">
    <property type="entry name" value="VPS9 domain"/>
    <property type="match status" value="1"/>
</dbReference>
<dbReference type="GO" id="GO:0030139">
    <property type="term" value="C:endocytic vesicle"/>
    <property type="evidence" value="ECO:0007669"/>
    <property type="project" value="TreeGrafter"/>
</dbReference>
<dbReference type="GO" id="GO:0005829">
    <property type="term" value="C:cytosol"/>
    <property type="evidence" value="ECO:0007669"/>
    <property type="project" value="TreeGrafter"/>
</dbReference>
<sequence>MPSNFFEYEKQNNRLIRTLRENKQFASIVKTIIDNDAVLLFPHDQSVAMCLSNIKNHSLFSKPSSTSNSAITPNIDFMQSHIAFVNQHNPHQFITMNGIRGIFTEDFGAIQILQGPPTGEECISFFQEPKSLFTYKNSETGKCVFDPPYDVKAKIQILRKGEVNLEETIMSLPSQPTSNSSNYWIVGSPESQKDKTLHLEEKTMNLESIQVKLYLISNPITYAGCSWTDDEKLSSHNEKKFTRSYSMVFDDSDHDFVTVDKNNSPLGSSHTKSIDIPSKRSGSGLSNSVPTYPSSMEDHFITDNVELPADESESLFIKTANMKNKNHANDTLTSPRNVNTNNKINQLIDSHNGNSNDLFQKKSEPTETTSAFNAEKKDYKFDFKAFLQKLKDKSVVQLTRKIKSFTFEISNKEYNPNTPKIVQTFLSDIMREISQHEQWKNATEQDLMNAREGIEKYVMTKIFSKVFSPTLEDIEIDNQVASRISMFKRVITPKNLDISPKLVEDGLFVKAVEELKKITFYKTPRDKLICISNCCHLTMNLLKKVMHEMDAPGADDFVPVLIYIVLKSNVPHLHSNIKYIQEYRNPQGLEGHTGYFLTSLELAMTFWLSCDHNQLNMDEFTFQQVINFEDVFGKAISTTDESEKRDSNVKTEQNQVIPQSSMDNVEHAEEEQVIEYNSKREDTIVPVSSSIEQQDTTAESSSFIHEPTSCMALMTEEPKQEIVNRSDLPTEDQAKIVESCTYSAEDKWERLTLFVNDSNLTKLNFEHVQVQDLCIRDLEHLMSEYKKLASIYNFIKNQMNNSNE</sequence>
<feature type="compositionally biased region" description="Polar residues" evidence="1">
    <location>
        <begin position="260"/>
        <end position="271"/>
    </location>
</feature>
<feature type="compositionally biased region" description="Polar residues" evidence="1">
    <location>
        <begin position="280"/>
        <end position="293"/>
    </location>
</feature>
<keyword evidence="4" id="KW-1185">Reference proteome</keyword>
<dbReference type="GO" id="GO:0031267">
    <property type="term" value="F:small GTPase binding"/>
    <property type="evidence" value="ECO:0007669"/>
    <property type="project" value="TreeGrafter"/>
</dbReference>
<organism evidence="3 4">
    <name type="scientific">Naegleria fowleri</name>
    <name type="common">Brain eating amoeba</name>
    <dbReference type="NCBI Taxonomy" id="5763"/>
    <lineage>
        <taxon>Eukaryota</taxon>
        <taxon>Discoba</taxon>
        <taxon>Heterolobosea</taxon>
        <taxon>Tetramitia</taxon>
        <taxon>Eutetramitia</taxon>
        <taxon>Vahlkampfiidae</taxon>
        <taxon>Naegleria</taxon>
    </lineage>
</organism>
<dbReference type="InterPro" id="IPR037191">
    <property type="entry name" value="VPS9_dom_sf"/>
</dbReference>
<evidence type="ECO:0000256" key="1">
    <source>
        <dbReference type="SAM" id="MobiDB-lite"/>
    </source>
</evidence>
<dbReference type="PANTHER" id="PTHR23101:SF25">
    <property type="entry name" value="GTPASE-ACTIVATING PROTEIN AND VPS9 DOMAIN-CONTAINING PROTEIN 1"/>
    <property type="match status" value="1"/>
</dbReference>
<dbReference type="VEuPathDB" id="AmoebaDB:NfTy_070730"/>
<feature type="domain" description="VPS9" evidence="2">
    <location>
        <begin position="474"/>
        <end position="616"/>
    </location>
</feature>
<dbReference type="EMBL" id="VFQX01000034">
    <property type="protein sequence ID" value="KAF0977539.1"/>
    <property type="molecule type" value="Genomic_DNA"/>
</dbReference>
<gene>
    <name evidence="3" type="ORF">FDP41_003531</name>
</gene>
<dbReference type="SMART" id="SM00167">
    <property type="entry name" value="VPS9"/>
    <property type="match status" value="1"/>
</dbReference>
<reference evidence="3 4" key="1">
    <citation type="journal article" date="2019" name="Sci. Rep.">
        <title>Nanopore sequencing improves the draft genome of the human pathogenic amoeba Naegleria fowleri.</title>
        <authorList>
            <person name="Liechti N."/>
            <person name="Schurch N."/>
            <person name="Bruggmann R."/>
            <person name="Wittwer M."/>
        </authorList>
    </citation>
    <scope>NUCLEOTIDE SEQUENCE [LARGE SCALE GENOMIC DNA]</scope>
    <source>
        <strain evidence="3 4">ATCC 30894</strain>
    </source>
</reference>
<dbReference type="Pfam" id="PF02204">
    <property type="entry name" value="VPS9"/>
    <property type="match status" value="1"/>
</dbReference>
<accession>A0A6A5BX88</accession>
<feature type="region of interest" description="Disordered" evidence="1">
    <location>
        <begin position="260"/>
        <end position="293"/>
    </location>
</feature>
<evidence type="ECO:0000313" key="3">
    <source>
        <dbReference type="EMBL" id="KAF0977539.1"/>
    </source>
</evidence>
<proteinExistence type="predicted"/>
<dbReference type="Gene3D" id="1.10.246.120">
    <property type="match status" value="1"/>
</dbReference>
<dbReference type="AlphaFoldDB" id="A0A6A5BX88"/>
<dbReference type="VEuPathDB" id="AmoebaDB:NF0063880"/>
<dbReference type="InterPro" id="IPR041545">
    <property type="entry name" value="DUF5601"/>
</dbReference>
<dbReference type="OrthoDB" id="300289at2759"/>
<dbReference type="GO" id="GO:0005085">
    <property type="term" value="F:guanyl-nucleotide exchange factor activity"/>
    <property type="evidence" value="ECO:0007669"/>
    <property type="project" value="InterPro"/>
</dbReference>
<evidence type="ECO:0000313" key="4">
    <source>
        <dbReference type="Proteomes" id="UP000444721"/>
    </source>
</evidence>
<name>A0A6A5BX88_NAEFO</name>
<dbReference type="InterPro" id="IPR045046">
    <property type="entry name" value="Vps9-like"/>
</dbReference>
<evidence type="ECO:0000259" key="2">
    <source>
        <dbReference type="PROSITE" id="PS51205"/>
    </source>
</evidence>
<dbReference type="Gene3D" id="1.20.1050.80">
    <property type="entry name" value="VPS9 domain"/>
    <property type="match status" value="1"/>
</dbReference>
<dbReference type="OMA" id="HEQWKNA"/>
<protein>
    <recommendedName>
        <fullName evidence="2">VPS9 domain-containing protein</fullName>
    </recommendedName>
</protein>
<dbReference type="RefSeq" id="XP_044562252.1">
    <property type="nucleotide sequence ID" value="XM_044706846.1"/>
</dbReference>
<dbReference type="VEuPathDB" id="AmoebaDB:FDP41_003531"/>